<dbReference type="SMART" id="SM00843">
    <property type="entry name" value="Ftsk_gamma"/>
    <property type="match status" value="1"/>
</dbReference>
<evidence type="ECO:0000256" key="2">
    <source>
        <dbReference type="ARBA" id="ARBA00022741"/>
    </source>
</evidence>
<dbReference type="InterPro" id="IPR018541">
    <property type="entry name" value="Ftsk_gamma"/>
</dbReference>
<dbReference type="PROSITE" id="PS50901">
    <property type="entry name" value="FTSK"/>
    <property type="match status" value="1"/>
</dbReference>
<feature type="compositionally biased region" description="Acidic residues" evidence="6">
    <location>
        <begin position="720"/>
        <end position="729"/>
    </location>
</feature>
<keyword evidence="4" id="KW-0238">DNA-binding</keyword>
<reference evidence="9 10" key="1">
    <citation type="journal article" date="2018" name="Nat. Biotechnol.">
        <title>A standardized bacterial taxonomy based on genome phylogeny substantially revises the tree of life.</title>
        <authorList>
            <person name="Parks D.H."/>
            <person name="Chuvochina M."/>
            <person name="Waite D.W."/>
            <person name="Rinke C."/>
            <person name="Skarshewski A."/>
            <person name="Chaumeil P.A."/>
            <person name="Hugenholtz P."/>
        </authorList>
    </citation>
    <scope>NUCLEOTIDE SEQUENCE [LARGE SCALE GENOMIC DNA]</scope>
    <source>
        <strain evidence="9">UBA8781</strain>
    </source>
</reference>
<keyword evidence="7" id="KW-1133">Transmembrane helix</keyword>
<dbReference type="STRING" id="229919.GCA_001050195_00504"/>
<proteinExistence type="inferred from homology"/>
<dbReference type="Gene3D" id="3.40.50.300">
    <property type="entry name" value="P-loop containing nucleotide triphosphate hydrolases"/>
    <property type="match status" value="1"/>
</dbReference>
<organism evidence="9 10">
    <name type="scientific">Anaerolinea thermolimosa</name>
    <dbReference type="NCBI Taxonomy" id="229919"/>
    <lineage>
        <taxon>Bacteria</taxon>
        <taxon>Bacillati</taxon>
        <taxon>Chloroflexota</taxon>
        <taxon>Anaerolineae</taxon>
        <taxon>Anaerolineales</taxon>
        <taxon>Anaerolineaceae</taxon>
        <taxon>Anaerolinea</taxon>
    </lineage>
</organism>
<feature type="transmembrane region" description="Helical" evidence="7">
    <location>
        <begin position="53"/>
        <end position="74"/>
    </location>
</feature>
<dbReference type="Pfam" id="PF01580">
    <property type="entry name" value="FtsK_SpoIIIE"/>
    <property type="match status" value="1"/>
</dbReference>
<feature type="transmembrane region" description="Helical" evidence="7">
    <location>
        <begin position="128"/>
        <end position="147"/>
    </location>
</feature>
<evidence type="ECO:0000256" key="3">
    <source>
        <dbReference type="ARBA" id="ARBA00022840"/>
    </source>
</evidence>
<evidence type="ECO:0000256" key="4">
    <source>
        <dbReference type="ARBA" id="ARBA00023125"/>
    </source>
</evidence>
<feature type="compositionally biased region" description="Low complexity" evidence="6">
    <location>
        <begin position="22"/>
        <end position="33"/>
    </location>
</feature>
<dbReference type="GO" id="GO:0005524">
    <property type="term" value="F:ATP binding"/>
    <property type="evidence" value="ECO:0007669"/>
    <property type="project" value="UniProtKB-UniRule"/>
</dbReference>
<evidence type="ECO:0000256" key="5">
    <source>
        <dbReference type="PROSITE-ProRule" id="PRU00289"/>
    </source>
</evidence>
<dbReference type="InterPro" id="IPR041027">
    <property type="entry name" value="FtsK_alpha"/>
</dbReference>
<name>A0A3D1JD04_9CHLR</name>
<evidence type="ECO:0000256" key="7">
    <source>
        <dbReference type="SAM" id="Phobius"/>
    </source>
</evidence>
<dbReference type="Proteomes" id="UP000264141">
    <property type="component" value="Unassembled WGS sequence"/>
</dbReference>
<dbReference type="Pfam" id="PF17854">
    <property type="entry name" value="FtsK_alpha"/>
    <property type="match status" value="1"/>
</dbReference>
<dbReference type="Pfam" id="PF09397">
    <property type="entry name" value="FtsK_gamma"/>
    <property type="match status" value="1"/>
</dbReference>
<dbReference type="RefSeq" id="WP_062189432.1">
    <property type="nucleotide sequence ID" value="NZ_DF967965.1"/>
</dbReference>
<evidence type="ECO:0000256" key="1">
    <source>
        <dbReference type="ARBA" id="ARBA00006474"/>
    </source>
</evidence>
<keyword evidence="3 5" id="KW-0067">ATP-binding</keyword>
<dbReference type="InterPro" id="IPR002543">
    <property type="entry name" value="FtsK_dom"/>
</dbReference>
<dbReference type="InterPro" id="IPR003593">
    <property type="entry name" value="AAA+_ATPase"/>
</dbReference>
<dbReference type="InterPro" id="IPR027417">
    <property type="entry name" value="P-loop_NTPase"/>
</dbReference>
<comment type="similarity">
    <text evidence="1">Belongs to the FtsK/SpoIIIE/SftA family.</text>
</comment>
<protein>
    <submittedName>
        <fullName evidence="9">DNA translocase FtsK</fullName>
    </submittedName>
</protein>
<feature type="domain" description="FtsK" evidence="8">
    <location>
        <begin position="394"/>
        <end position="584"/>
    </location>
</feature>
<accession>A0A3D1JD04</accession>
<keyword evidence="7" id="KW-0812">Transmembrane</keyword>
<dbReference type="PANTHER" id="PTHR22683:SF41">
    <property type="entry name" value="DNA TRANSLOCASE FTSK"/>
    <property type="match status" value="1"/>
</dbReference>
<dbReference type="AlphaFoldDB" id="A0A3D1JD04"/>
<dbReference type="SUPFAM" id="SSF52540">
    <property type="entry name" value="P-loop containing nucleoside triphosphate hydrolases"/>
    <property type="match status" value="1"/>
</dbReference>
<dbReference type="PANTHER" id="PTHR22683">
    <property type="entry name" value="SPORULATION PROTEIN RELATED"/>
    <property type="match status" value="1"/>
</dbReference>
<feature type="region of interest" description="Disordered" evidence="6">
    <location>
        <begin position="214"/>
        <end position="249"/>
    </location>
</feature>
<dbReference type="InterPro" id="IPR036390">
    <property type="entry name" value="WH_DNA-bd_sf"/>
</dbReference>
<dbReference type="SUPFAM" id="SSF46785">
    <property type="entry name" value="Winged helix' DNA-binding domain"/>
    <property type="match status" value="1"/>
</dbReference>
<dbReference type="InterPro" id="IPR036388">
    <property type="entry name" value="WH-like_DNA-bd_sf"/>
</dbReference>
<feature type="compositionally biased region" description="Polar residues" evidence="6">
    <location>
        <begin position="1"/>
        <end position="15"/>
    </location>
</feature>
<dbReference type="Gene3D" id="3.30.980.40">
    <property type="match status" value="1"/>
</dbReference>
<dbReference type="GO" id="GO:0003677">
    <property type="term" value="F:DNA binding"/>
    <property type="evidence" value="ECO:0007669"/>
    <property type="project" value="UniProtKB-KW"/>
</dbReference>
<dbReference type="Gene3D" id="1.10.10.10">
    <property type="entry name" value="Winged helix-like DNA-binding domain superfamily/Winged helix DNA-binding domain"/>
    <property type="match status" value="1"/>
</dbReference>
<feature type="region of interest" description="Disordered" evidence="6">
    <location>
        <begin position="1"/>
        <end position="36"/>
    </location>
</feature>
<feature type="transmembrane region" description="Helical" evidence="7">
    <location>
        <begin position="94"/>
        <end position="116"/>
    </location>
</feature>
<evidence type="ECO:0000259" key="8">
    <source>
        <dbReference type="PROSITE" id="PS50901"/>
    </source>
</evidence>
<feature type="binding site" evidence="5">
    <location>
        <begin position="411"/>
        <end position="418"/>
    </location>
    <ligand>
        <name>ATP</name>
        <dbReference type="ChEBI" id="CHEBI:30616"/>
    </ligand>
</feature>
<dbReference type="OrthoDB" id="9807790at2"/>
<dbReference type="SMART" id="SM00382">
    <property type="entry name" value="AAA"/>
    <property type="match status" value="1"/>
</dbReference>
<sequence length="729" mass="79269">MSSATPSRRPTSGHSSSREEAPSVAPGGAPPSEEAQPASVEKLVRAWLSLNRFGWDALGLFLLALALLSTLGLLNLTHGVFITPWVKLIRLSFGWGSPLVVVAFVVLALSCFRHYFHTWPKVSLGRVLALEGLAFCVLTFLSILGGMDLARAEGGQDGGVIGWGLAMLIDQLLPGPLGTILVLVLGLFLAGVGFGTLQWGLRALERWLNELSRERPAQPGSDSPLPFKPQAEEIEEREGTGPAERDPRLPPLTLLLEELPAIPDESAILETGQKIEQTLAEFGLPVRVIGYRMGPTITQFAVEPGYIERAGPDGEVVQQKVRVAQISALQRDLALALSAERLRIEAPVPGRSYVGIEVPNPKNTTVRLRSLMESPEFQKLQSTLAIALGKDVSGQPLVADLARMPHLLIAGTTGSGKSVCIAAIVTCLVMNNHPERLKLALMDPKMVELSRFNGLPHLFGKVETDVERMLGVLKWALMEMDNRYRLLEMARARDIDVYNRRASRRGEATLPRIVVLIDELADLMMSAPEQTEHSLVRLAQMARAVGIHLVVATQRPSTDVVTGLIKANFPARLAFTVASSVDSRVILDTTGAETLLGKGDMLFLNPEAGVPIRAQGVMISDQEVAAIQEFWKHQEVPGASEEAPWEELMAQVVESGDDALIQDAIAVVRRAQRASASLLQRRLRIGYPRAARLIDQLEEMGVVGPSQGSGKDREVLLPPEGEDEEDESE</sequence>
<keyword evidence="2 5" id="KW-0547">Nucleotide-binding</keyword>
<comment type="caution">
    <text evidence="9">The sequence shown here is derived from an EMBL/GenBank/DDBJ whole genome shotgun (WGS) entry which is preliminary data.</text>
</comment>
<feature type="transmembrane region" description="Helical" evidence="7">
    <location>
        <begin position="177"/>
        <end position="197"/>
    </location>
</feature>
<dbReference type="InterPro" id="IPR050206">
    <property type="entry name" value="FtsK/SpoIIIE/SftA"/>
</dbReference>
<evidence type="ECO:0000313" key="10">
    <source>
        <dbReference type="Proteomes" id="UP000264141"/>
    </source>
</evidence>
<keyword evidence="7" id="KW-0472">Membrane</keyword>
<evidence type="ECO:0000313" key="9">
    <source>
        <dbReference type="EMBL" id="HCE16373.1"/>
    </source>
</evidence>
<gene>
    <name evidence="9" type="ORF">DEQ80_00800</name>
</gene>
<dbReference type="EMBL" id="DPBP01000003">
    <property type="protein sequence ID" value="HCE16373.1"/>
    <property type="molecule type" value="Genomic_DNA"/>
</dbReference>
<evidence type="ECO:0000256" key="6">
    <source>
        <dbReference type="SAM" id="MobiDB-lite"/>
    </source>
</evidence>
<feature type="compositionally biased region" description="Basic and acidic residues" evidence="6">
    <location>
        <begin position="237"/>
        <end position="248"/>
    </location>
</feature>
<feature type="region of interest" description="Disordered" evidence="6">
    <location>
        <begin position="701"/>
        <end position="729"/>
    </location>
</feature>